<organism evidence="1 2">
    <name type="scientific">Dibothriocephalus latus</name>
    <name type="common">Fish tapeworm</name>
    <name type="synonym">Diphyllobothrium latum</name>
    <dbReference type="NCBI Taxonomy" id="60516"/>
    <lineage>
        <taxon>Eukaryota</taxon>
        <taxon>Metazoa</taxon>
        <taxon>Spiralia</taxon>
        <taxon>Lophotrochozoa</taxon>
        <taxon>Platyhelminthes</taxon>
        <taxon>Cestoda</taxon>
        <taxon>Eucestoda</taxon>
        <taxon>Diphyllobothriidea</taxon>
        <taxon>Diphyllobothriidae</taxon>
        <taxon>Dibothriocephalus</taxon>
    </lineage>
</organism>
<dbReference type="Proteomes" id="UP000281553">
    <property type="component" value="Unassembled WGS sequence"/>
</dbReference>
<evidence type="ECO:0000313" key="2">
    <source>
        <dbReference type="Proteomes" id="UP000281553"/>
    </source>
</evidence>
<evidence type="ECO:0000313" key="1">
    <source>
        <dbReference type="EMBL" id="VDN14102.1"/>
    </source>
</evidence>
<accession>A0A3P7P1E1</accession>
<keyword evidence="2" id="KW-1185">Reference proteome</keyword>
<reference evidence="1 2" key="1">
    <citation type="submission" date="2018-11" db="EMBL/GenBank/DDBJ databases">
        <authorList>
            <consortium name="Pathogen Informatics"/>
        </authorList>
    </citation>
    <scope>NUCLEOTIDE SEQUENCE [LARGE SCALE GENOMIC DNA]</scope>
</reference>
<dbReference type="EMBL" id="UYRU01058273">
    <property type="protein sequence ID" value="VDN14102.1"/>
    <property type="molecule type" value="Genomic_DNA"/>
</dbReference>
<name>A0A3P7P1E1_DIBLA</name>
<protein>
    <submittedName>
        <fullName evidence="1">Uncharacterized protein</fullName>
    </submittedName>
</protein>
<proteinExistence type="predicted"/>
<sequence>MGDGTQRPELDGHPAPARSLVWRHTERKRWEAVVLQAAFGSRSADDDAHTEEENKVIKDNRLAIVPAFEPVPPNSGT</sequence>
<gene>
    <name evidence="1" type="ORF">DILT_LOCUS9933</name>
</gene>
<dbReference type="AlphaFoldDB" id="A0A3P7P1E1"/>